<name>A0A846ZP91_9GAMM</name>
<dbReference type="PANTHER" id="PTHR43747:SF4">
    <property type="entry name" value="FLAVIN-DEPENDENT TRYPTOPHAN HALOGENASE"/>
    <property type="match status" value="1"/>
</dbReference>
<proteinExistence type="predicted"/>
<dbReference type="GO" id="GO:0000166">
    <property type="term" value="F:nucleotide binding"/>
    <property type="evidence" value="ECO:0007669"/>
    <property type="project" value="UniProtKB-KW"/>
</dbReference>
<keyword evidence="4" id="KW-1185">Reference proteome</keyword>
<dbReference type="GO" id="GO:0004497">
    <property type="term" value="F:monooxygenase activity"/>
    <property type="evidence" value="ECO:0007669"/>
    <property type="project" value="InterPro"/>
</dbReference>
<feature type="binding site" evidence="2">
    <location>
        <position position="363"/>
    </location>
    <ligand>
        <name>L-tryptophan</name>
        <dbReference type="ChEBI" id="CHEBI:57912"/>
    </ligand>
</feature>
<evidence type="ECO:0000256" key="1">
    <source>
        <dbReference type="PIRSR" id="PIRSR011396-1"/>
    </source>
</evidence>
<dbReference type="EMBL" id="JAAZQD010000006">
    <property type="protein sequence ID" value="NKZ40034.1"/>
    <property type="molecule type" value="Genomic_DNA"/>
</dbReference>
<evidence type="ECO:0000313" key="3">
    <source>
        <dbReference type="EMBL" id="NKZ40034.1"/>
    </source>
</evidence>
<dbReference type="InterPro" id="IPR036188">
    <property type="entry name" value="FAD/NAD-bd_sf"/>
</dbReference>
<keyword evidence="2" id="KW-0274">FAD</keyword>
<feature type="binding site" evidence="2">
    <location>
        <position position="198"/>
    </location>
    <ligand>
        <name>FAD</name>
        <dbReference type="ChEBI" id="CHEBI:57692"/>
    </ligand>
</feature>
<feature type="binding site" evidence="2">
    <location>
        <position position="94"/>
    </location>
    <ligand>
        <name>7-chloro-L-tryptophan</name>
        <dbReference type="ChEBI" id="CHEBI:58713"/>
    </ligand>
</feature>
<dbReference type="Proteomes" id="UP000541636">
    <property type="component" value="Unassembled WGS sequence"/>
</dbReference>
<dbReference type="InterPro" id="IPR033856">
    <property type="entry name" value="Trp_halogen"/>
</dbReference>
<accession>A0A846ZP91</accession>
<sequence length="528" mass="57934">MFDRGRAWHRGKATVSEAITRIVIVGGGSAGWLTAAVLAAEHGAAGSVSITVIESPDVPTVGVGEGTWPTMRDTLRRIGVAETDFIRACDATFKQGSQFVGWVDGKDHDAYLHPFVLPQGFLDANLVAGWMQSDARYADMVSFQPHLCAAGKAPKQLATPEYAAVANYAYHLDAGKFGVFLRTHCTETLGVRHLADHVLAVNAADNGDIASLQTRDHSSLEGDLFIDCTGGRALLLGQHYGIDSIGVRDVLFNDRAVAVQVPYASADAPIACQTISTAQRDGWTWDIGLSARRGVGLVYASEHTDDDAAEAALFDYVEASGGPPAAQLPTPARIAFEPGYRRVSWHRNCVAVGMAAGFVEPLEASSLALVELAAASLADQLPATRADMDLVARRFNEAFAYRWQRVIDFLKLHYALSQRDDSAYWRRHRRDDTLPDSLRDLLQLWRTQPPSRYDLVRVEEVFPSASYHYILYGMGFRPQLRAGRASDDIRRAAMHFREAADLARRMLPALPTHRELIDHIHAHGLPKI</sequence>
<comment type="caution">
    <text evidence="3">The sequence shown here is derived from an EMBL/GenBank/DDBJ whole genome shotgun (WGS) entry which is preliminary data.</text>
</comment>
<evidence type="ECO:0000256" key="2">
    <source>
        <dbReference type="PIRSR" id="PIRSR011396-2"/>
    </source>
</evidence>
<dbReference type="PANTHER" id="PTHR43747">
    <property type="entry name" value="FAD-BINDING PROTEIN"/>
    <property type="match status" value="1"/>
</dbReference>
<organism evidence="3 4">
    <name type="scientific">Oleiagrimonas citrea</name>
    <dbReference type="NCBI Taxonomy" id="1665687"/>
    <lineage>
        <taxon>Bacteria</taxon>
        <taxon>Pseudomonadati</taxon>
        <taxon>Pseudomonadota</taxon>
        <taxon>Gammaproteobacteria</taxon>
        <taxon>Lysobacterales</taxon>
        <taxon>Rhodanobacteraceae</taxon>
        <taxon>Oleiagrimonas</taxon>
    </lineage>
</organism>
<dbReference type="SUPFAM" id="SSF51905">
    <property type="entry name" value="FAD/NAD(P)-binding domain"/>
    <property type="match status" value="1"/>
</dbReference>
<dbReference type="AlphaFoldDB" id="A0A846ZP91"/>
<feature type="binding site" evidence="2">
    <location>
        <begin position="27"/>
        <end position="30"/>
    </location>
    <ligand>
        <name>FAD</name>
        <dbReference type="ChEBI" id="CHEBI:57692"/>
    </ligand>
</feature>
<protein>
    <submittedName>
        <fullName evidence="3">Tryptophan 7-halogenase</fullName>
    </submittedName>
</protein>
<reference evidence="3 4" key="1">
    <citation type="journal article" date="2017" name="Int. J. Syst. Evol. Microbiol.">
        <title>Oleiagrimonas citrea sp. nov., a marine bacterium isolated from tidal flat sediment and emended description of the genus Oleiagrimonas Fang et al. 2015 and Oleiagrimonas soli.</title>
        <authorList>
            <person name="Yang S.H."/>
            <person name="Seo H.S."/>
            <person name="Seong C.N."/>
            <person name="Kwon K.K."/>
        </authorList>
    </citation>
    <scope>NUCLEOTIDE SEQUENCE [LARGE SCALE GENOMIC DNA]</scope>
    <source>
        <strain evidence="3 4">MEBiC09124</strain>
    </source>
</reference>
<dbReference type="Gene3D" id="3.50.50.60">
    <property type="entry name" value="FAD/NAD(P)-binding domain"/>
    <property type="match status" value="1"/>
</dbReference>
<gene>
    <name evidence="3" type="ORF">HF690_13835</name>
</gene>
<dbReference type="InterPro" id="IPR006905">
    <property type="entry name" value="Flavin_halogenase"/>
</dbReference>
<evidence type="ECO:0000313" key="4">
    <source>
        <dbReference type="Proteomes" id="UP000541636"/>
    </source>
</evidence>
<dbReference type="PIRSF" id="PIRSF011396">
    <property type="entry name" value="Trp_halogenase"/>
    <property type="match status" value="1"/>
</dbReference>
<dbReference type="InterPro" id="IPR050816">
    <property type="entry name" value="Flavin-dep_Halogenase_NPB"/>
</dbReference>
<keyword evidence="2" id="KW-0285">Flavoprotein</keyword>
<feature type="active site" evidence="1">
    <location>
        <position position="94"/>
    </location>
</feature>
<dbReference type="Pfam" id="PF04820">
    <property type="entry name" value="Trp_halogenase"/>
    <property type="match status" value="1"/>
</dbReference>
<keyword evidence="2" id="KW-0547">Nucleotide-binding</keyword>